<feature type="compositionally biased region" description="Basic and acidic residues" evidence="1">
    <location>
        <begin position="1"/>
        <end position="26"/>
    </location>
</feature>
<comment type="caution">
    <text evidence="2">The sequence shown here is derived from an EMBL/GenBank/DDBJ whole genome shotgun (WGS) entry which is preliminary data.</text>
</comment>
<evidence type="ECO:0000313" key="2">
    <source>
        <dbReference type="EMBL" id="OOY22479.1"/>
    </source>
</evidence>
<proteinExistence type="predicted"/>
<feature type="region of interest" description="Disordered" evidence="1">
    <location>
        <begin position="1"/>
        <end position="53"/>
    </location>
</feature>
<sequence length="91" mass="10514">MSRHGLDASKLDDFSPRKREPRERRAGGSTESEGWASRETAPAQVSQKPQEGQFNIRAPVATIERFKTLCKSDRRTYADMLEILMNEFERR</sequence>
<dbReference type="EMBL" id="MPZV01000006">
    <property type="protein sequence ID" value="OOY22479.1"/>
    <property type="molecule type" value="Genomic_DNA"/>
</dbReference>
<keyword evidence="3" id="KW-1185">Reference proteome</keyword>
<dbReference type="Proteomes" id="UP000190787">
    <property type="component" value="Unassembled WGS sequence"/>
</dbReference>
<evidence type="ECO:0000313" key="3">
    <source>
        <dbReference type="Proteomes" id="UP000190787"/>
    </source>
</evidence>
<gene>
    <name evidence="2" type="ORF">BMI91_19550</name>
</gene>
<reference evidence="2 3" key="1">
    <citation type="submission" date="2016-11" db="EMBL/GenBank/DDBJ databases">
        <title>A multilocus sequence analysis scheme for characterization of bacteria in the genus Thioclava.</title>
        <authorList>
            <person name="Liu Y."/>
            <person name="Shao Z."/>
        </authorList>
    </citation>
    <scope>NUCLEOTIDE SEQUENCE [LARGE SCALE GENOMIC DNA]</scope>
    <source>
        <strain evidence="2 3">TAW-CT134</strain>
    </source>
</reference>
<evidence type="ECO:0000256" key="1">
    <source>
        <dbReference type="SAM" id="MobiDB-lite"/>
    </source>
</evidence>
<organism evidence="2 3">
    <name type="scientific">Thioclava sediminum</name>
    <dbReference type="NCBI Taxonomy" id="1915319"/>
    <lineage>
        <taxon>Bacteria</taxon>
        <taxon>Pseudomonadati</taxon>
        <taxon>Pseudomonadota</taxon>
        <taxon>Alphaproteobacteria</taxon>
        <taxon>Rhodobacterales</taxon>
        <taxon>Paracoccaceae</taxon>
        <taxon>Thioclava</taxon>
    </lineage>
</organism>
<protein>
    <submittedName>
        <fullName evidence="2">Uncharacterized protein</fullName>
    </submittedName>
</protein>
<name>A0ABX3MT18_9RHOB</name>
<feature type="compositionally biased region" description="Polar residues" evidence="1">
    <location>
        <begin position="43"/>
        <end position="53"/>
    </location>
</feature>
<accession>A0ABX3MT18</accession>